<reference evidence="4 5" key="1">
    <citation type="submission" date="2013-03" db="EMBL/GenBank/DDBJ databases">
        <title>Draft genome sequence of Gracibacillus halophilus YIM-C55.5, a moderately halophilic and thermophilic organism from the Xiaochaidamu salt lake.</title>
        <authorList>
            <person name="Sugumar T."/>
            <person name="Polireddy D.R."/>
            <person name="Antony A."/>
            <person name="Madhava Y.R."/>
            <person name="Sivakumar N."/>
        </authorList>
    </citation>
    <scope>NUCLEOTIDE SEQUENCE [LARGE SCALE GENOMIC DNA]</scope>
    <source>
        <strain evidence="4 5">YIM-C55.5</strain>
    </source>
</reference>
<dbReference type="InterPro" id="IPR029052">
    <property type="entry name" value="Metallo-depent_PP-like"/>
</dbReference>
<dbReference type="STRING" id="1308866.J416_11050"/>
<keyword evidence="2" id="KW-0732">Signal</keyword>
<dbReference type="EMBL" id="APML01000046">
    <property type="protein sequence ID" value="ENH96376.1"/>
    <property type="molecule type" value="Genomic_DNA"/>
</dbReference>
<comment type="similarity">
    <text evidence="1">Belongs to the CapA family.</text>
</comment>
<dbReference type="RefSeq" id="WP_003470813.1">
    <property type="nucleotide sequence ID" value="NZ_APML01000046.1"/>
</dbReference>
<evidence type="ECO:0000313" key="4">
    <source>
        <dbReference type="EMBL" id="ENH96376.1"/>
    </source>
</evidence>
<evidence type="ECO:0000256" key="2">
    <source>
        <dbReference type="SAM" id="SignalP"/>
    </source>
</evidence>
<dbReference type="SUPFAM" id="SSF56300">
    <property type="entry name" value="Metallo-dependent phosphatases"/>
    <property type="match status" value="1"/>
</dbReference>
<proteinExistence type="inferred from homology"/>
<dbReference type="InterPro" id="IPR019079">
    <property type="entry name" value="Capsule_synth_CapA"/>
</dbReference>
<dbReference type="CDD" id="cd07381">
    <property type="entry name" value="MPP_CapA"/>
    <property type="match status" value="1"/>
</dbReference>
<dbReference type="PANTHER" id="PTHR33393">
    <property type="entry name" value="POLYGLUTAMINE SYNTHESIS ACCESSORY PROTEIN RV0574C-RELATED"/>
    <property type="match status" value="1"/>
</dbReference>
<feature type="domain" description="Capsule synthesis protein CapA" evidence="3">
    <location>
        <begin position="58"/>
        <end position="304"/>
    </location>
</feature>
<evidence type="ECO:0000259" key="3">
    <source>
        <dbReference type="SMART" id="SM00854"/>
    </source>
</evidence>
<feature type="chain" id="PRO_5039351161" description="Capsule synthesis protein CapA domain-containing protein" evidence="2">
    <location>
        <begin position="22"/>
        <end position="394"/>
    </location>
</feature>
<evidence type="ECO:0000313" key="5">
    <source>
        <dbReference type="Proteomes" id="UP000012283"/>
    </source>
</evidence>
<dbReference type="AlphaFoldDB" id="N4WT80"/>
<accession>N4WT80</accession>
<keyword evidence="5" id="KW-1185">Reference proteome</keyword>
<dbReference type="InterPro" id="IPR052169">
    <property type="entry name" value="CW_Biosynth-Accessory"/>
</dbReference>
<dbReference type="SMART" id="SM00854">
    <property type="entry name" value="PGA_cap"/>
    <property type="match status" value="1"/>
</dbReference>
<dbReference type="PROSITE" id="PS51257">
    <property type="entry name" value="PROKAR_LIPOPROTEIN"/>
    <property type="match status" value="1"/>
</dbReference>
<name>N4WT80_9BACI</name>
<dbReference type="Pfam" id="PF09587">
    <property type="entry name" value="PGA_cap"/>
    <property type="match status" value="1"/>
</dbReference>
<organism evidence="4 5">
    <name type="scientific">Gracilibacillus halophilus YIM-C55.5</name>
    <dbReference type="NCBI Taxonomy" id="1308866"/>
    <lineage>
        <taxon>Bacteria</taxon>
        <taxon>Bacillati</taxon>
        <taxon>Bacillota</taxon>
        <taxon>Bacilli</taxon>
        <taxon>Bacillales</taxon>
        <taxon>Bacillaceae</taxon>
        <taxon>Gracilibacillus</taxon>
    </lineage>
</organism>
<dbReference type="PANTHER" id="PTHR33393:SF12">
    <property type="entry name" value="CAPSULE BIOSYNTHESIS PROTEIN CAPA"/>
    <property type="match status" value="1"/>
</dbReference>
<dbReference type="Gene3D" id="3.60.21.10">
    <property type="match status" value="1"/>
</dbReference>
<sequence>MTRKILLLLLFFVFLFGCVQDTDQKTEKDVKARSLQIEEKQAQGPIFDTLYPVEREINMAAIGDVLIHKRVYQDAATETGYDFTNMLAPVASDLKNPTITMANQETVIGGTAIGLSDYPRFNSPKQLANDLQSAGVDLVTMANNHTLDHGEEAIREAIAHYDEIGMKYTGGFKSEADRNDIRIIQTESDISVAFLSYTYGTNGISVPNGKEYLVNLMDRQLIKQDVKKAEQKADVTIVSYHFGNQYQRYPSQEQQNVAQFSADLGVDVVIGHHPHVLQPIEWVKGKNGQKTLVAYSLGNFLSGQDQLYRRIGGILNFTVKKKTEANGQTVSIQSPSFLPTFVDYNYEDGAMGNFQVLPLQDVNEAQLENAQQHYEETKQHLSQWLPELQFIEEK</sequence>
<comment type="caution">
    <text evidence="4">The sequence shown here is derived from an EMBL/GenBank/DDBJ whole genome shotgun (WGS) entry which is preliminary data.</text>
</comment>
<feature type="signal peptide" evidence="2">
    <location>
        <begin position="1"/>
        <end position="21"/>
    </location>
</feature>
<gene>
    <name evidence="4" type="ORF">J416_11050</name>
</gene>
<dbReference type="PATRIC" id="fig|1308866.3.peg.2240"/>
<dbReference type="eggNOG" id="COG2843">
    <property type="taxonomic scope" value="Bacteria"/>
</dbReference>
<evidence type="ECO:0000256" key="1">
    <source>
        <dbReference type="ARBA" id="ARBA00005662"/>
    </source>
</evidence>
<dbReference type="OrthoDB" id="9810906at2"/>
<protein>
    <recommendedName>
        <fullName evidence="3">Capsule synthesis protein CapA domain-containing protein</fullName>
    </recommendedName>
</protein>
<dbReference type="Proteomes" id="UP000012283">
    <property type="component" value="Unassembled WGS sequence"/>
</dbReference>